<evidence type="ECO:0000256" key="4">
    <source>
        <dbReference type="ARBA" id="ARBA00022840"/>
    </source>
</evidence>
<accession>A0A1G9XM36</accession>
<comment type="similarity">
    <text evidence="1">Belongs to the ABC transporter superfamily.</text>
</comment>
<reference evidence="6 7" key="1">
    <citation type="submission" date="2016-10" db="EMBL/GenBank/DDBJ databases">
        <authorList>
            <person name="de Groot N.N."/>
        </authorList>
    </citation>
    <scope>NUCLEOTIDE SEQUENCE [LARGE SCALE GENOMIC DNA]</scope>
    <source>
        <strain evidence="6 7">CGMCC 1.11147</strain>
    </source>
</reference>
<dbReference type="RefSeq" id="WP_091023003.1">
    <property type="nucleotide sequence ID" value="NZ_BKAE01000001.1"/>
</dbReference>
<dbReference type="InterPro" id="IPR003593">
    <property type="entry name" value="AAA+_ATPase"/>
</dbReference>
<dbReference type="Gene3D" id="3.40.50.300">
    <property type="entry name" value="P-loop containing nucleotide triphosphate hydrolases"/>
    <property type="match status" value="1"/>
</dbReference>
<evidence type="ECO:0000313" key="6">
    <source>
        <dbReference type="EMBL" id="SDM97313.1"/>
    </source>
</evidence>
<dbReference type="PANTHER" id="PTHR43335">
    <property type="entry name" value="ABC TRANSPORTER, ATP-BINDING PROTEIN"/>
    <property type="match status" value="1"/>
</dbReference>
<dbReference type="InterPro" id="IPR017871">
    <property type="entry name" value="ABC_transporter-like_CS"/>
</dbReference>
<protein>
    <submittedName>
        <fullName evidence="6">ABC-2 type transport system ATP-binding protein</fullName>
    </submittedName>
</protein>
<gene>
    <name evidence="6" type="ORF">SAMN05192576_1401</name>
</gene>
<dbReference type="PROSITE" id="PS00211">
    <property type="entry name" value="ABC_TRANSPORTER_1"/>
    <property type="match status" value="1"/>
</dbReference>
<dbReference type="InterPro" id="IPR027417">
    <property type="entry name" value="P-loop_NTPase"/>
</dbReference>
<feature type="domain" description="ABC transporter" evidence="5">
    <location>
        <begin position="6"/>
        <end position="231"/>
    </location>
</feature>
<evidence type="ECO:0000256" key="1">
    <source>
        <dbReference type="ARBA" id="ARBA00005417"/>
    </source>
</evidence>
<organism evidence="6 7">
    <name type="scientific">Nocardioides szechwanensis</name>
    <dbReference type="NCBI Taxonomy" id="1005944"/>
    <lineage>
        <taxon>Bacteria</taxon>
        <taxon>Bacillati</taxon>
        <taxon>Actinomycetota</taxon>
        <taxon>Actinomycetes</taxon>
        <taxon>Propionibacteriales</taxon>
        <taxon>Nocardioidaceae</taxon>
        <taxon>Nocardioides</taxon>
    </lineage>
</organism>
<keyword evidence="3" id="KW-0547">Nucleotide-binding</keyword>
<dbReference type="PROSITE" id="PS50893">
    <property type="entry name" value="ABC_TRANSPORTER_2"/>
    <property type="match status" value="1"/>
</dbReference>
<evidence type="ECO:0000256" key="2">
    <source>
        <dbReference type="ARBA" id="ARBA00022448"/>
    </source>
</evidence>
<dbReference type="OrthoDB" id="9804819at2"/>
<evidence type="ECO:0000313" key="7">
    <source>
        <dbReference type="Proteomes" id="UP000199004"/>
    </source>
</evidence>
<dbReference type="InterPro" id="IPR003439">
    <property type="entry name" value="ABC_transporter-like_ATP-bd"/>
</dbReference>
<dbReference type="SMART" id="SM00382">
    <property type="entry name" value="AAA"/>
    <property type="match status" value="1"/>
</dbReference>
<dbReference type="SUPFAM" id="SSF52540">
    <property type="entry name" value="P-loop containing nucleoside triphosphate hydrolases"/>
    <property type="match status" value="1"/>
</dbReference>
<keyword evidence="2" id="KW-0813">Transport</keyword>
<keyword evidence="4 6" id="KW-0067">ATP-binding</keyword>
<dbReference type="Proteomes" id="UP000199004">
    <property type="component" value="Unassembled WGS sequence"/>
</dbReference>
<name>A0A1G9XM36_9ACTN</name>
<keyword evidence="7" id="KW-1185">Reference proteome</keyword>
<dbReference type="STRING" id="1005944.SAMN05192576_1401"/>
<dbReference type="EMBL" id="FNIC01000001">
    <property type="protein sequence ID" value="SDM97313.1"/>
    <property type="molecule type" value="Genomic_DNA"/>
</dbReference>
<dbReference type="AlphaFoldDB" id="A0A1G9XM36"/>
<evidence type="ECO:0000256" key="3">
    <source>
        <dbReference type="ARBA" id="ARBA00022741"/>
    </source>
</evidence>
<proteinExistence type="inferred from homology"/>
<evidence type="ECO:0000259" key="5">
    <source>
        <dbReference type="PROSITE" id="PS50893"/>
    </source>
</evidence>
<dbReference type="GO" id="GO:0005524">
    <property type="term" value="F:ATP binding"/>
    <property type="evidence" value="ECO:0007669"/>
    <property type="project" value="UniProtKB-KW"/>
</dbReference>
<sequence>MSAPVAEVEGLTKSFGGVPAVDHLSFALHGGEIAGFLGPNGAGKSTTLRLLLGLAAPTSGTARVFGRRYADLDEPTRSVGAVLEFADFHPNRTGRNHVRVLALSSGIDEHRVAEVLELVDLSAVADRKVGGYSLGMRQRLGLATALLGDPKLLILDEPINGLDPAGVHWLRAFLRRFADGGGAVLVSSHVLAEVEQSVDRVLIINQGRLLADQSMTEIARDGGSLEQTYLAITQAVAL</sequence>
<dbReference type="Pfam" id="PF00005">
    <property type="entry name" value="ABC_tran"/>
    <property type="match status" value="1"/>
</dbReference>
<dbReference type="GO" id="GO:0016887">
    <property type="term" value="F:ATP hydrolysis activity"/>
    <property type="evidence" value="ECO:0007669"/>
    <property type="project" value="InterPro"/>
</dbReference>
<dbReference type="PANTHER" id="PTHR43335:SF4">
    <property type="entry name" value="ABC TRANSPORTER, ATP-BINDING PROTEIN"/>
    <property type="match status" value="1"/>
</dbReference>